<dbReference type="GO" id="GO:0004252">
    <property type="term" value="F:serine-type endopeptidase activity"/>
    <property type="evidence" value="ECO:0007669"/>
    <property type="project" value="InterPro"/>
</dbReference>
<dbReference type="GO" id="GO:0004176">
    <property type="term" value="F:ATP-dependent peptidase activity"/>
    <property type="evidence" value="ECO:0007669"/>
    <property type="project" value="InterPro"/>
</dbReference>
<protein>
    <recommendedName>
        <fullName evidence="6">ATP-dependent Clp protease proteolytic subunit</fullName>
    </recommendedName>
</protein>
<dbReference type="PANTHER" id="PTHR10381">
    <property type="entry name" value="ATP-DEPENDENT CLP PROTEASE PROTEOLYTIC SUBUNIT"/>
    <property type="match status" value="1"/>
</dbReference>
<name>A0A380P8I7_WEIVI</name>
<evidence type="ECO:0000256" key="6">
    <source>
        <dbReference type="RuleBase" id="RU003567"/>
    </source>
</evidence>
<evidence type="ECO:0000313" key="7">
    <source>
        <dbReference type="EMBL" id="SUP61415.1"/>
    </source>
</evidence>
<evidence type="ECO:0000313" key="8">
    <source>
        <dbReference type="Proteomes" id="UP000254621"/>
    </source>
</evidence>
<dbReference type="NCBIfam" id="NF045542">
    <property type="entry name" value="Clp_rel_HeadMat"/>
    <property type="match status" value="1"/>
</dbReference>
<dbReference type="InterPro" id="IPR029045">
    <property type="entry name" value="ClpP/crotonase-like_dom_sf"/>
</dbReference>
<dbReference type="EMBL" id="UHIV01000007">
    <property type="protein sequence ID" value="SUP61415.1"/>
    <property type="molecule type" value="Genomic_DNA"/>
</dbReference>
<organism evidence="7 8">
    <name type="scientific">Weissella viridescens</name>
    <name type="common">Lactobacillus viridescens</name>
    <dbReference type="NCBI Taxonomy" id="1629"/>
    <lineage>
        <taxon>Bacteria</taxon>
        <taxon>Bacillati</taxon>
        <taxon>Bacillota</taxon>
        <taxon>Bacilli</taxon>
        <taxon>Lactobacillales</taxon>
        <taxon>Lactobacillaceae</taxon>
        <taxon>Weissella</taxon>
    </lineage>
</organism>
<dbReference type="PANTHER" id="PTHR10381:SF70">
    <property type="entry name" value="ATP-DEPENDENT CLP PROTEASE PROTEOLYTIC SUBUNIT"/>
    <property type="match status" value="1"/>
</dbReference>
<dbReference type="Gene3D" id="3.90.226.10">
    <property type="entry name" value="2-enoyl-CoA Hydratase, Chain A, domain 1"/>
    <property type="match status" value="1"/>
</dbReference>
<sequence length="241" mass="26322">MTTTLNLTGPIVGNDSSWIYDYLGIDCISPKNVMESIGDASEQLVINLSSGGGEVTAASEIYTALRQMNTTVSINITGMAASAASIIAMAGDTVNISPTAQMMIHQASLRDVSGNKDDLTHLSNILDKTDQSIVQAYVDRTGLPVDKIVKMMADETFLTAQEAVEYGFADQIMFTGTGTQNKVTNSLETGMFPDDVINKIGTLISVKEQVKTKRHRKCPIQILQKVAKHNVVLRRLFYWRN</sequence>
<dbReference type="GO" id="GO:0006515">
    <property type="term" value="P:protein quality control for misfolded or incompletely synthesized proteins"/>
    <property type="evidence" value="ECO:0007669"/>
    <property type="project" value="TreeGrafter"/>
</dbReference>
<dbReference type="AlphaFoldDB" id="A0A380P8I7"/>
<dbReference type="PRINTS" id="PR00127">
    <property type="entry name" value="CLPPROTEASEP"/>
</dbReference>
<gene>
    <name evidence="7" type="primary">clpP_2</name>
    <name evidence="7" type="ORF">NCTC13645_02571</name>
</gene>
<keyword evidence="5" id="KW-0720">Serine protease</keyword>
<keyword evidence="2" id="KW-0963">Cytoplasm</keyword>
<evidence type="ECO:0000256" key="2">
    <source>
        <dbReference type="ARBA" id="ARBA00022490"/>
    </source>
</evidence>
<dbReference type="GO" id="GO:0009368">
    <property type="term" value="C:endopeptidase Clp complex"/>
    <property type="evidence" value="ECO:0007669"/>
    <property type="project" value="TreeGrafter"/>
</dbReference>
<evidence type="ECO:0000256" key="5">
    <source>
        <dbReference type="ARBA" id="ARBA00022825"/>
    </source>
</evidence>
<comment type="similarity">
    <text evidence="1 6">Belongs to the peptidase S14 family.</text>
</comment>
<dbReference type="GO" id="GO:0051117">
    <property type="term" value="F:ATPase binding"/>
    <property type="evidence" value="ECO:0007669"/>
    <property type="project" value="TreeGrafter"/>
</dbReference>
<keyword evidence="4 7" id="KW-0378">Hydrolase</keyword>
<dbReference type="Proteomes" id="UP000254621">
    <property type="component" value="Unassembled WGS sequence"/>
</dbReference>
<keyword evidence="3 7" id="KW-0645">Protease</keyword>
<dbReference type="Pfam" id="PF00574">
    <property type="entry name" value="CLP_protease"/>
    <property type="match status" value="1"/>
</dbReference>
<proteinExistence type="inferred from homology"/>
<dbReference type="InterPro" id="IPR001907">
    <property type="entry name" value="ClpP"/>
</dbReference>
<dbReference type="InterPro" id="IPR023562">
    <property type="entry name" value="ClpP/TepA"/>
</dbReference>
<dbReference type="SUPFAM" id="SSF52096">
    <property type="entry name" value="ClpP/crotonase"/>
    <property type="match status" value="1"/>
</dbReference>
<reference evidence="7 8" key="1">
    <citation type="submission" date="2018-06" db="EMBL/GenBank/DDBJ databases">
        <authorList>
            <consortium name="Pathogen Informatics"/>
            <person name="Doyle S."/>
        </authorList>
    </citation>
    <scope>NUCLEOTIDE SEQUENCE [LARGE SCALE GENOMIC DNA]</scope>
    <source>
        <strain evidence="7 8">NCTC13645</strain>
    </source>
</reference>
<accession>A0A380P8I7</accession>
<evidence type="ECO:0000256" key="1">
    <source>
        <dbReference type="ARBA" id="ARBA00007039"/>
    </source>
</evidence>
<evidence type="ECO:0000256" key="4">
    <source>
        <dbReference type="ARBA" id="ARBA00022801"/>
    </source>
</evidence>
<evidence type="ECO:0000256" key="3">
    <source>
        <dbReference type="ARBA" id="ARBA00022670"/>
    </source>
</evidence>
<dbReference type="STRING" id="1629.IV50_GL001190"/>
<dbReference type="CDD" id="cd07016">
    <property type="entry name" value="S14_ClpP_1"/>
    <property type="match status" value="1"/>
</dbReference>